<name>A0A931G206_9ACTN</name>
<gene>
    <name evidence="1" type="ORF">I4J89_39835</name>
</gene>
<accession>A0A931G206</accession>
<dbReference type="SUPFAM" id="SSF48371">
    <property type="entry name" value="ARM repeat"/>
    <property type="match status" value="1"/>
</dbReference>
<organism evidence="1 2">
    <name type="scientific">Actinoplanes aureus</name>
    <dbReference type="NCBI Taxonomy" id="2792083"/>
    <lineage>
        <taxon>Bacteria</taxon>
        <taxon>Bacillati</taxon>
        <taxon>Actinomycetota</taxon>
        <taxon>Actinomycetes</taxon>
        <taxon>Micromonosporales</taxon>
        <taxon>Micromonosporaceae</taxon>
        <taxon>Actinoplanes</taxon>
    </lineage>
</organism>
<evidence type="ECO:0000313" key="2">
    <source>
        <dbReference type="Proteomes" id="UP000598146"/>
    </source>
</evidence>
<sequence length="662" mass="69270">MLDDLATVDWSALTHAYGAADDVPDLLRDLAGGSGKALSELYGNIWHQGTVYEATAYAVPFLIRVLEAPGADPGGVLGLLASIADGTSYMDVHRGLLPRSQRDSGEIVEQMDAELGWVAAAGRAVAEGMPVYLRLLATHPDEDVRAATAHLLGGVGAGAARQAGLRQAAGGDPSDLVRACAVLALAAVDEPVAGSLSDPEPLPRLAAAIVTANIRADDDPEPVPEPIAQIIERDAPDCLTRIQRLPGGVSNGLSWVIAAVARHPRLQIRLLTAWLRHPGRPIREAAAYAVTGPLHTWRPAAAALVPALAAAQRDSSEAVRTITLRHLAGAGQAAAGAADLLWAAVEKGPVHSQGTVFADDRPVGASALVSLCLLRDPRADRFLAALLRERPLRTAGLDDAIEAIGPWATACRSVIVDAVEAAEAGAVRARLIRAAGRAGADPAGLVPVLRRHVAEHPHSASELLGDLGPAAVAALPELIAMRADDDPARKRIAARALWRITGEVDDLLTVLRDQIREHGALETLAEVGPAAAGLAELLPPMFDGDDEWRAVHAAIAYWHLTGAAGPVVPVLVRYVACVPWGVLAVRALAAIGPAAQEAIPVLRAHAGSPYRAVGWRWGGSDGLVAEDEGWLAVCHYAIDRIQGGQPDSGWPDVLVPEAFRQP</sequence>
<dbReference type="InterPro" id="IPR011989">
    <property type="entry name" value="ARM-like"/>
</dbReference>
<reference evidence="1" key="1">
    <citation type="submission" date="2020-11" db="EMBL/GenBank/DDBJ databases">
        <title>Isolation and identification of active actinomycetes.</title>
        <authorList>
            <person name="Sun X."/>
        </authorList>
    </citation>
    <scope>NUCLEOTIDE SEQUENCE</scope>
    <source>
        <strain evidence="1">NEAU-A11</strain>
    </source>
</reference>
<dbReference type="AlphaFoldDB" id="A0A931G206"/>
<evidence type="ECO:0008006" key="3">
    <source>
        <dbReference type="Google" id="ProtNLM"/>
    </source>
</evidence>
<keyword evidence="2" id="KW-1185">Reference proteome</keyword>
<protein>
    <recommendedName>
        <fullName evidence="3">HEAT repeat domain-containing protein</fullName>
    </recommendedName>
</protein>
<proteinExistence type="predicted"/>
<dbReference type="InterPro" id="IPR016024">
    <property type="entry name" value="ARM-type_fold"/>
</dbReference>
<dbReference type="Gene3D" id="1.25.10.10">
    <property type="entry name" value="Leucine-rich Repeat Variant"/>
    <property type="match status" value="1"/>
</dbReference>
<evidence type="ECO:0000313" key="1">
    <source>
        <dbReference type="EMBL" id="MBG0567615.1"/>
    </source>
</evidence>
<dbReference type="Proteomes" id="UP000598146">
    <property type="component" value="Unassembled WGS sequence"/>
</dbReference>
<comment type="caution">
    <text evidence="1">The sequence shown here is derived from an EMBL/GenBank/DDBJ whole genome shotgun (WGS) entry which is preliminary data.</text>
</comment>
<dbReference type="RefSeq" id="WP_196419385.1">
    <property type="nucleotide sequence ID" value="NZ_JADQTO010000028.1"/>
</dbReference>
<dbReference type="EMBL" id="JADQTO010000028">
    <property type="protein sequence ID" value="MBG0567615.1"/>
    <property type="molecule type" value="Genomic_DNA"/>
</dbReference>